<dbReference type="Proteomes" id="UP000032160">
    <property type="component" value="Chromosome I"/>
</dbReference>
<evidence type="ECO:0000313" key="1">
    <source>
        <dbReference type="EMBL" id="CDO59082.1"/>
    </source>
</evidence>
<evidence type="ECO:0000313" key="2">
    <source>
        <dbReference type="Proteomes" id="UP000032160"/>
    </source>
</evidence>
<reference evidence="1 2" key="1">
    <citation type="journal article" date="2014" name="Front. Genet.">
        <title>Genome and metabolic network of "Candidatus Phaeomarinobacter ectocarpi" Ec32, a new candidate genus of Alphaproteobacteria frequently associated with brown algae.</title>
        <authorList>
            <person name="Dittami S.M."/>
            <person name="Barbeyron T."/>
            <person name="Boyen C."/>
            <person name="Cambefort J."/>
            <person name="Collet G."/>
            <person name="Delage L."/>
            <person name="Gobet A."/>
            <person name="Groisillier A."/>
            <person name="Leblanc C."/>
            <person name="Michel G."/>
            <person name="Scornet D."/>
            <person name="Siegel A."/>
            <person name="Tapia J.E."/>
            <person name="Tonon T."/>
        </authorList>
    </citation>
    <scope>NUCLEOTIDE SEQUENCE [LARGE SCALE GENOMIC DNA]</scope>
    <source>
        <strain evidence="1 2">Ec32</strain>
    </source>
</reference>
<dbReference type="EMBL" id="HG966617">
    <property type="protein sequence ID" value="CDO59082.1"/>
    <property type="molecule type" value="Genomic_DNA"/>
</dbReference>
<name>X5MCD8_9HYPH</name>
<protein>
    <submittedName>
        <fullName evidence="1">Glycosyltransferase</fullName>
    </submittedName>
</protein>
<sequence length="117" mass="13314">MEVPGTVKRLASRIIHDDRKPIERWLGSQRSYVRKEADRILAIDGGGGWKDKIRLLAIPSPLLVLGYCLFWKGCILDGRAGLHYALQRCYAELLLSLELLDRRLSGRPDEKGPNREC</sequence>
<keyword evidence="1" id="KW-0808">Transferase</keyword>
<gene>
    <name evidence="1" type="ORF">BN1012_Phect868</name>
</gene>
<dbReference type="GO" id="GO:0016740">
    <property type="term" value="F:transferase activity"/>
    <property type="evidence" value="ECO:0007669"/>
    <property type="project" value="UniProtKB-KW"/>
</dbReference>
<dbReference type="STRING" id="1458461.BN1012_Phect868"/>
<dbReference type="HOGENOM" id="CLU_2080505_0_0_5"/>
<dbReference type="KEGG" id="pect:BN1012_Phect868"/>
<organism evidence="1 2">
    <name type="scientific">Candidatus Phaeomarinibacter ectocarpi</name>
    <dbReference type="NCBI Taxonomy" id="1458461"/>
    <lineage>
        <taxon>Bacteria</taxon>
        <taxon>Pseudomonadati</taxon>
        <taxon>Pseudomonadota</taxon>
        <taxon>Alphaproteobacteria</taxon>
        <taxon>Hyphomicrobiales</taxon>
        <taxon>Parvibaculaceae</taxon>
        <taxon>Candidatus Phaeomarinibacter</taxon>
    </lineage>
</organism>
<accession>X5MCD8</accession>
<proteinExistence type="predicted"/>
<dbReference type="AlphaFoldDB" id="X5MCD8"/>
<keyword evidence="2" id="KW-1185">Reference proteome</keyword>